<dbReference type="Proteomes" id="UP000567099">
    <property type="component" value="Unassembled WGS sequence"/>
</dbReference>
<evidence type="ECO:0000256" key="7">
    <source>
        <dbReference type="ARBA" id="ARBA00023014"/>
    </source>
</evidence>
<evidence type="ECO:0000256" key="5">
    <source>
        <dbReference type="ARBA" id="ARBA00022982"/>
    </source>
</evidence>
<dbReference type="GO" id="GO:0016491">
    <property type="term" value="F:oxidoreductase activity"/>
    <property type="evidence" value="ECO:0007669"/>
    <property type="project" value="UniProtKB-ARBA"/>
</dbReference>
<keyword evidence="5" id="KW-0249">Electron transport</keyword>
<dbReference type="PROSITE" id="PS00198">
    <property type="entry name" value="4FE4S_FER_1"/>
    <property type="match status" value="2"/>
</dbReference>
<evidence type="ECO:0000313" key="9">
    <source>
        <dbReference type="EMBL" id="AVB76859.1"/>
    </source>
</evidence>
<organism evidence="9 12">
    <name type="scientific">Methanococcus maripaludis</name>
    <name type="common">Methanococcus deltae</name>
    <dbReference type="NCBI Taxonomy" id="39152"/>
    <lineage>
        <taxon>Archaea</taxon>
        <taxon>Methanobacteriati</taxon>
        <taxon>Methanobacteriota</taxon>
        <taxon>Methanomada group</taxon>
        <taxon>Methanococci</taxon>
        <taxon>Methanococcales</taxon>
        <taxon>Methanococcaceae</taxon>
        <taxon>Methanococcus</taxon>
    </lineage>
</organism>
<keyword evidence="4" id="KW-0677">Repeat</keyword>
<dbReference type="InterPro" id="IPR045865">
    <property type="entry name" value="ACT-like_dom_sf"/>
</dbReference>
<evidence type="ECO:0000259" key="8">
    <source>
        <dbReference type="PROSITE" id="PS51379"/>
    </source>
</evidence>
<dbReference type="EMBL" id="JACHED010000001">
    <property type="protein sequence ID" value="MBB6496627.1"/>
    <property type="molecule type" value="Genomic_DNA"/>
</dbReference>
<dbReference type="Proteomes" id="UP000239462">
    <property type="component" value="Chromosome"/>
</dbReference>
<evidence type="ECO:0000256" key="2">
    <source>
        <dbReference type="ARBA" id="ARBA00022485"/>
    </source>
</evidence>
<dbReference type="PANTHER" id="PTHR43687:SF6">
    <property type="entry name" value="L-ASPARTATE SEMIALDEHYDE SULFURTRANSFERASE IRON-SULFUR SUBUNIT"/>
    <property type="match status" value="1"/>
</dbReference>
<dbReference type="GO" id="GO:0051539">
    <property type="term" value="F:4 iron, 4 sulfur cluster binding"/>
    <property type="evidence" value="ECO:0007669"/>
    <property type="project" value="UniProtKB-KW"/>
</dbReference>
<dbReference type="Proteomes" id="UP000590564">
    <property type="component" value="Unassembled WGS sequence"/>
</dbReference>
<reference evidence="11 14" key="3">
    <citation type="submission" date="2020-08" db="EMBL/GenBank/DDBJ databases">
        <title>Genomic Encyclopedia of Type Strains, Phase IV (KMG-V): Genome sequencing to study the core and pangenomes of soil and plant-associated prokaryotes.</title>
        <authorList>
            <person name="Whitman W."/>
        </authorList>
    </citation>
    <scope>NUCLEOTIDE SEQUENCE [LARGE SCALE GENOMIC DNA]</scope>
    <source>
        <strain evidence="10 13">C13</strain>
        <strain evidence="11 14">D1</strain>
    </source>
</reference>
<dbReference type="RefSeq" id="WP_104838261.1">
    <property type="nucleotide sequence ID" value="NZ_CP026606.1"/>
</dbReference>
<evidence type="ECO:0000313" key="14">
    <source>
        <dbReference type="Proteomes" id="UP000590564"/>
    </source>
</evidence>
<keyword evidence="2" id="KW-0004">4Fe-4S</keyword>
<dbReference type="InterPro" id="IPR018449">
    <property type="entry name" value="NIL_domain"/>
</dbReference>
<gene>
    <name evidence="9" type="primary">fer</name>
    <name evidence="10" type="ORF">HNP94_000369</name>
    <name evidence="11" type="ORF">HNP96_000648</name>
    <name evidence="9" type="ORF">MMJJ_14810</name>
</gene>
<dbReference type="SMART" id="SM00930">
    <property type="entry name" value="NIL"/>
    <property type="match status" value="1"/>
</dbReference>
<dbReference type="GeneID" id="36102565"/>
<evidence type="ECO:0000313" key="10">
    <source>
        <dbReference type="EMBL" id="MBA2863369.1"/>
    </source>
</evidence>
<dbReference type="AlphaFoldDB" id="A0A2L1CC11"/>
<dbReference type="EMBL" id="CP026606">
    <property type="protein sequence ID" value="AVB76859.1"/>
    <property type="molecule type" value="Genomic_DNA"/>
</dbReference>
<evidence type="ECO:0000256" key="1">
    <source>
        <dbReference type="ARBA" id="ARBA00022448"/>
    </source>
</evidence>
<dbReference type="PROSITE" id="PS51379">
    <property type="entry name" value="4FE4S_FER_2"/>
    <property type="match status" value="2"/>
</dbReference>
<protein>
    <submittedName>
        <fullName evidence="9">Ferredoxin</fullName>
    </submittedName>
</protein>
<keyword evidence="7" id="KW-0411">Iron-sulfur</keyword>
<dbReference type="Gene3D" id="3.30.70.260">
    <property type="match status" value="1"/>
</dbReference>
<evidence type="ECO:0000256" key="4">
    <source>
        <dbReference type="ARBA" id="ARBA00022737"/>
    </source>
</evidence>
<accession>A0A2L1CC11</accession>
<name>A0A2L1CC11_METMI</name>
<dbReference type="Gene3D" id="3.30.70.20">
    <property type="match status" value="2"/>
</dbReference>
<dbReference type="InterPro" id="IPR017896">
    <property type="entry name" value="4Fe4S_Fe-S-bd"/>
</dbReference>
<dbReference type="Pfam" id="PF12838">
    <property type="entry name" value="Fer4_7"/>
    <property type="match status" value="1"/>
</dbReference>
<dbReference type="Pfam" id="PF09383">
    <property type="entry name" value="NIL"/>
    <property type="match status" value="1"/>
</dbReference>
<dbReference type="SUPFAM" id="SSF55021">
    <property type="entry name" value="ACT-like"/>
    <property type="match status" value="1"/>
</dbReference>
<evidence type="ECO:0000256" key="3">
    <source>
        <dbReference type="ARBA" id="ARBA00022723"/>
    </source>
</evidence>
<keyword evidence="3" id="KW-0479">Metal-binding</keyword>
<feature type="domain" description="4Fe-4S ferredoxin-type" evidence="8">
    <location>
        <begin position="103"/>
        <end position="132"/>
    </location>
</feature>
<keyword evidence="1" id="KW-0813">Transport</keyword>
<dbReference type="EMBL" id="JACDUO010000001">
    <property type="protein sequence ID" value="MBA2863369.1"/>
    <property type="molecule type" value="Genomic_DNA"/>
</dbReference>
<evidence type="ECO:0000256" key="6">
    <source>
        <dbReference type="ARBA" id="ARBA00023004"/>
    </source>
</evidence>
<dbReference type="InterPro" id="IPR017900">
    <property type="entry name" value="4Fe4S_Fe_S_CS"/>
</dbReference>
<proteinExistence type="predicted"/>
<reference evidence="9" key="2">
    <citation type="submission" date="2018-02" db="EMBL/GenBank/DDBJ databases">
        <title>Complete genome sequence of the Methanococcus maripaludis type strain JJ (DSM 2067), a model for selenoprotein synthesis in Archaea.</title>
        <authorList>
            <person name="Poehlein A."/>
            <person name="Heym D."/>
            <person name="Quitzke V."/>
            <person name="Fersch J."/>
            <person name="Daniel R."/>
            <person name="Rother M."/>
        </authorList>
    </citation>
    <scope>NUCLEOTIDE SEQUENCE [LARGE SCALE GENOMIC DNA]</scope>
    <source>
        <strain evidence="9">DSM 2067</strain>
    </source>
</reference>
<dbReference type="PANTHER" id="PTHR43687">
    <property type="entry name" value="ADENYLYLSULFATE REDUCTASE, BETA SUBUNIT"/>
    <property type="match status" value="1"/>
</dbReference>
<sequence length="132" mass="14744">MKKRVFYWISGSNVREPVVSNVVLETGVMVNILKAKMEPREGFLILELTGDEGQIEKSIEILKKFGEVEDIPKIIQKDDEKCIDCGACVVHCPVGALSVDEEFKILLDEDECIGCKNCAKICPVNAIKIFEI</sequence>
<dbReference type="KEGG" id="mmad:MMJJ_14810"/>
<evidence type="ECO:0000313" key="12">
    <source>
        <dbReference type="Proteomes" id="UP000239462"/>
    </source>
</evidence>
<dbReference type="InterPro" id="IPR050572">
    <property type="entry name" value="Fe-S_Ferredoxin"/>
</dbReference>
<feature type="domain" description="4Fe-4S ferredoxin-type" evidence="8">
    <location>
        <begin position="73"/>
        <end position="102"/>
    </location>
</feature>
<dbReference type="GO" id="GO:0046872">
    <property type="term" value="F:metal ion binding"/>
    <property type="evidence" value="ECO:0007669"/>
    <property type="project" value="UniProtKB-KW"/>
</dbReference>
<evidence type="ECO:0000313" key="11">
    <source>
        <dbReference type="EMBL" id="MBB6496627.1"/>
    </source>
</evidence>
<dbReference type="SUPFAM" id="SSF54862">
    <property type="entry name" value="4Fe-4S ferredoxins"/>
    <property type="match status" value="1"/>
</dbReference>
<keyword evidence="6" id="KW-0408">Iron</keyword>
<reference evidence="12" key="1">
    <citation type="journal article" date="2018" name="Genome Announc.">
        <title>Complete Genome Sequence of the Methanococcus maripaludis Type Strain JJ (DSM 2067), a Model for Selenoprotein Synthesis in Archaea.</title>
        <authorList>
            <person name="Poehlein A."/>
            <person name="Heym D."/>
            <person name="Quitzke V."/>
            <person name="Fersch J."/>
            <person name="Daniel R."/>
            <person name="Rother M."/>
        </authorList>
    </citation>
    <scope>NUCLEOTIDE SEQUENCE [LARGE SCALE GENOMIC DNA]</scope>
    <source>
        <strain evidence="12">DSM 2067</strain>
    </source>
</reference>
<evidence type="ECO:0000313" key="13">
    <source>
        <dbReference type="Proteomes" id="UP000567099"/>
    </source>
</evidence>